<feature type="region of interest" description="Disordered" evidence="1">
    <location>
        <begin position="1"/>
        <end position="25"/>
    </location>
</feature>
<name>A0A8T1V4Q2_9STRA</name>
<sequence length="75" mass="7948">MKEKDTDDSSSSSNSEEDDESALDRKALSLSSSLLLLSSGLEEGSQERGRQAVKIFSNACRSSDAADSCKGSEIT</sequence>
<reference evidence="2" key="1">
    <citation type="submission" date="2021-02" db="EMBL/GenBank/DDBJ databases">
        <authorList>
            <person name="Palmer J.M."/>
        </authorList>
    </citation>
    <scope>NUCLEOTIDE SEQUENCE</scope>
    <source>
        <strain evidence="2">SCRP23</strain>
    </source>
</reference>
<dbReference type="EMBL" id="JAGDFL010001373">
    <property type="protein sequence ID" value="KAG7376242.1"/>
    <property type="molecule type" value="Genomic_DNA"/>
</dbReference>
<comment type="caution">
    <text evidence="2">The sequence shown here is derived from an EMBL/GenBank/DDBJ whole genome shotgun (WGS) entry which is preliminary data.</text>
</comment>
<dbReference type="AlphaFoldDB" id="A0A8T1V4Q2"/>
<dbReference type="Proteomes" id="UP000693981">
    <property type="component" value="Unassembled WGS sequence"/>
</dbReference>
<evidence type="ECO:0000313" key="3">
    <source>
        <dbReference type="Proteomes" id="UP000693981"/>
    </source>
</evidence>
<proteinExistence type="predicted"/>
<protein>
    <submittedName>
        <fullName evidence="2">Uncharacterized protein</fullName>
    </submittedName>
</protein>
<evidence type="ECO:0000313" key="2">
    <source>
        <dbReference type="EMBL" id="KAG7376242.1"/>
    </source>
</evidence>
<gene>
    <name evidence="2" type="ORF">PHYBOEH_001659</name>
</gene>
<keyword evidence="3" id="KW-1185">Reference proteome</keyword>
<feature type="non-terminal residue" evidence="2">
    <location>
        <position position="1"/>
    </location>
</feature>
<evidence type="ECO:0000256" key="1">
    <source>
        <dbReference type="SAM" id="MobiDB-lite"/>
    </source>
</evidence>
<organism evidence="2 3">
    <name type="scientific">Phytophthora boehmeriae</name>
    <dbReference type="NCBI Taxonomy" id="109152"/>
    <lineage>
        <taxon>Eukaryota</taxon>
        <taxon>Sar</taxon>
        <taxon>Stramenopiles</taxon>
        <taxon>Oomycota</taxon>
        <taxon>Peronosporomycetes</taxon>
        <taxon>Peronosporales</taxon>
        <taxon>Peronosporaceae</taxon>
        <taxon>Phytophthora</taxon>
    </lineage>
</organism>
<accession>A0A8T1V4Q2</accession>